<proteinExistence type="predicted"/>
<name>A0ABP8LSY8_9BACT</name>
<protein>
    <recommendedName>
        <fullName evidence="3">DUF4402 domain-containing protein</fullName>
    </recommendedName>
</protein>
<organism evidence="1 2">
    <name type="scientific">Ravibacter arvi</name>
    <dbReference type="NCBI Taxonomy" id="2051041"/>
    <lineage>
        <taxon>Bacteria</taxon>
        <taxon>Pseudomonadati</taxon>
        <taxon>Bacteroidota</taxon>
        <taxon>Cytophagia</taxon>
        <taxon>Cytophagales</taxon>
        <taxon>Spirosomataceae</taxon>
        <taxon>Ravibacter</taxon>
    </lineage>
</organism>
<keyword evidence="2" id="KW-1185">Reference proteome</keyword>
<reference evidence="2" key="1">
    <citation type="journal article" date="2019" name="Int. J. Syst. Evol. Microbiol.">
        <title>The Global Catalogue of Microorganisms (GCM) 10K type strain sequencing project: providing services to taxonomists for standard genome sequencing and annotation.</title>
        <authorList>
            <consortium name="The Broad Institute Genomics Platform"/>
            <consortium name="The Broad Institute Genome Sequencing Center for Infectious Disease"/>
            <person name="Wu L."/>
            <person name="Ma J."/>
        </authorList>
    </citation>
    <scope>NUCLEOTIDE SEQUENCE [LARGE SCALE GENOMIC DNA]</scope>
    <source>
        <strain evidence="2">JCM 31920</strain>
    </source>
</reference>
<evidence type="ECO:0000313" key="1">
    <source>
        <dbReference type="EMBL" id="GAA4433804.1"/>
    </source>
</evidence>
<evidence type="ECO:0000313" key="2">
    <source>
        <dbReference type="Proteomes" id="UP001501508"/>
    </source>
</evidence>
<dbReference type="RefSeq" id="WP_345026750.1">
    <property type="nucleotide sequence ID" value="NZ_BAABEY010000009.1"/>
</dbReference>
<sequence length="184" mass="19775">MRRGVLLLCLLLPVTVIYAQKITVTGNWSVPNFNSQKPVEAGSDYVSSFVESASNQTLLNVNGTGGVLGLLLTGFNIQVRQTVTGPALPPGLILRARRTGEGLGYLIGLVPLPNILGYYTNYGVPKNEYLTLTSANQNFFGFFATASLSLGSVNDIPIQYRLEGLSVLLPVNTYSITVTYTVSP</sequence>
<dbReference type="EMBL" id="BAABEY010000009">
    <property type="protein sequence ID" value="GAA4433804.1"/>
    <property type="molecule type" value="Genomic_DNA"/>
</dbReference>
<evidence type="ECO:0008006" key="3">
    <source>
        <dbReference type="Google" id="ProtNLM"/>
    </source>
</evidence>
<gene>
    <name evidence="1" type="ORF">GCM10023091_07830</name>
</gene>
<accession>A0ABP8LSY8</accession>
<dbReference type="Proteomes" id="UP001501508">
    <property type="component" value="Unassembled WGS sequence"/>
</dbReference>
<comment type="caution">
    <text evidence="1">The sequence shown here is derived from an EMBL/GenBank/DDBJ whole genome shotgun (WGS) entry which is preliminary data.</text>
</comment>